<feature type="region of interest" description="Disordered" evidence="3">
    <location>
        <begin position="1"/>
        <end position="133"/>
    </location>
</feature>
<evidence type="ECO:0000313" key="8">
    <source>
        <dbReference type="Proteomes" id="UP000695562"/>
    </source>
</evidence>
<dbReference type="SMART" id="SM00049">
    <property type="entry name" value="DEP"/>
    <property type="match status" value="1"/>
</dbReference>
<dbReference type="GO" id="GO:0007265">
    <property type="term" value="P:Ras protein signal transduction"/>
    <property type="evidence" value="ECO:0007669"/>
    <property type="project" value="TreeGrafter"/>
</dbReference>
<dbReference type="GO" id="GO:0005886">
    <property type="term" value="C:plasma membrane"/>
    <property type="evidence" value="ECO:0007669"/>
    <property type="project" value="TreeGrafter"/>
</dbReference>
<feature type="region of interest" description="Disordered" evidence="3">
    <location>
        <begin position="561"/>
        <end position="590"/>
    </location>
</feature>
<feature type="compositionally biased region" description="Polar residues" evidence="3">
    <location>
        <begin position="66"/>
        <end position="82"/>
    </location>
</feature>
<dbReference type="SMART" id="SM00147">
    <property type="entry name" value="RasGEF"/>
    <property type="match status" value="1"/>
</dbReference>
<dbReference type="PANTHER" id="PTHR23113">
    <property type="entry name" value="GUANINE NUCLEOTIDE EXCHANGE FACTOR"/>
    <property type="match status" value="1"/>
</dbReference>
<dbReference type="Pfam" id="PF00618">
    <property type="entry name" value="RasGEF_N"/>
    <property type="match status" value="1"/>
</dbReference>
<protein>
    <recommendedName>
        <fullName evidence="9">Ras guanine nucleotide exchange factor</fullName>
    </recommendedName>
</protein>
<dbReference type="AlphaFoldDB" id="A0A8J4PXL7"/>
<evidence type="ECO:0008006" key="9">
    <source>
        <dbReference type="Google" id="ProtNLM"/>
    </source>
</evidence>
<proteinExistence type="predicted"/>
<feature type="domain" description="Ras-GEF" evidence="4">
    <location>
        <begin position="637"/>
        <end position="867"/>
    </location>
</feature>
<reference evidence="7" key="1">
    <citation type="submission" date="2020-01" db="EMBL/GenBank/DDBJ databases">
        <title>Development of genomics and gene disruption for Polysphondylium violaceum indicates a role for the polyketide synthase stlB in stalk morphogenesis.</title>
        <authorList>
            <person name="Narita B."/>
            <person name="Kawabe Y."/>
            <person name="Kin K."/>
            <person name="Saito T."/>
            <person name="Gibbs R."/>
            <person name="Kuspa A."/>
            <person name="Muzny D."/>
            <person name="Queller D."/>
            <person name="Richards S."/>
            <person name="Strassman J."/>
            <person name="Sucgang R."/>
            <person name="Worley K."/>
            <person name="Schaap P."/>
        </authorList>
    </citation>
    <scope>NUCLEOTIDE SEQUENCE</scope>
    <source>
        <strain evidence="7">QSvi11</strain>
    </source>
</reference>
<dbReference type="CDD" id="cd06224">
    <property type="entry name" value="REM"/>
    <property type="match status" value="1"/>
</dbReference>
<gene>
    <name evidence="7" type="ORF">CYY_002771</name>
</gene>
<dbReference type="CDD" id="cd04371">
    <property type="entry name" value="DEP"/>
    <property type="match status" value="1"/>
</dbReference>
<feature type="compositionally biased region" description="Low complexity" evidence="3">
    <location>
        <begin position="93"/>
        <end position="123"/>
    </location>
</feature>
<feature type="region of interest" description="Disordered" evidence="3">
    <location>
        <begin position="211"/>
        <end position="237"/>
    </location>
</feature>
<name>A0A8J4PXL7_9MYCE</name>
<sequence length="893" mass="100898">MEPILPTNSPTSPTSNSNTGTSLTSSLKNIKKLFNKSNSNSRRNSSASNSSGDFSPVVCSDDHQTPKNFTWGSQSSSGNLENISGGFESLDISNHNNNSQQQQQKLNHLKYSTDSTHSGISSSDGGGSLQNSFNRNSIDMMDSSKNGLNFLSFLKNNILLSSSSSSSPSSNSSSRRSSRIFFNNNSNSSNNNNNNNIVGIHQIPRSHSVFNLKSDQNNSSSSSSNNGNGGPGPLERQRSFSQQLLPSWETVSYEGDFSNIINDTLSKALSNNKLSVANLGQLKSSSEITTPTDNDSDNDSDDEELMVNTNRSTNATGAIASASAPMNNADIIFKDNGEILSGKLDSILDYITDISKVTGTQFLEEFLYTYHNFTTPTELMEKLINRFDHPDHSQSSITPSSFKDEKDREQFISHVRFRVINILKKWIENHSYTFVNQQLYGQLIEFIDFKMIDFNSKWGNYLKKALSETKFVLRFYSLNKESSKSLRSLVSLDNLETISKLLMNSIHLKERKKKSRVIKNSFLGSEAIDWLQSKFDLEDREEAKSILSKLLNQSFIKHHSDKDDTVDNCKNNNNSNNSNNSNSSSSKNNKNLIFKDKSSTIYFFPIETENYPEPILPKSIVSNNTYLSSSVSMLDIHPVELARQLTLIEFNFFCKILPSDFSNQAWSKADSKEKVPNLIALINRSNTLSYWVATEILSSNNIKHRATVLKRFITIAEILFKFNNFNTLMAVILGLNLGSIQRLKKTWELLPKNMHESFQQLTLVTSERQNYLSYRKIISTPTYPCLPFMAVYLRDLTFIEENQTILDNGFVNFDKMKMIAKILIEIQRYQSVPYHLKKVTFIEDLIKSSVVLNDKDLYKASNMCEQSQRNSLQPTQSSSSLFERKKSFFQLKK</sequence>
<dbReference type="Gene3D" id="1.20.870.10">
    <property type="entry name" value="Son of sevenless (SoS) protein Chain: S domain 1"/>
    <property type="match status" value="1"/>
</dbReference>
<feature type="compositionally biased region" description="Low complexity" evidence="3">
    <location>
        <begin position="217"/>
        <end position="226"/>
    </location>
</feature>
<evidence type="ECO:0000259" key="6">
    <source>
        <dbReference type="PROSITE" id="PS50212"/>
    </source>
</evidence>
<keyword evidence="8" id="KW-1185">Reference proteome</keyword>
<dbReference type="OrthoDB" id="20430at2759"/>
<feature type="compositionally biased region" description="Low complexity" evidence="3">
    <location>
        <begin position="35"/>
        <end position="51"/>
    </location>
</feature>
<keyword evidence="1 2" id="KW-0344">Guanine-nucleotide releasing factor</keyword>
<feature type="compositionally biased region" description="Acidic residues" evidence="3">
    <location>
        <begin position="294"/>
        <end position="304"/>
    </location>
</feature>
<feature type="compositionally biased region" description="Low complexity" evidence="3">
    <location>
        <begin position="570"/>
        <end position="590"/>
    </location>
</feature>
<dbReference type="Proteomes" id="UP000695562">
    <property type="component" value="Unassembled WGS sequence"/>
</dbReference>
<dbReference type="CDD" id="cd00155">
    <property type="entry name" value="RasGEF"/>
    <property type="match status" value="1"/>
</dbReference>
<feature type="domain" description="N-terminal Ras-GEF" evidence="6">
    <location>
        <begin position="335"/>
        <end position="470"/>
    </location>
</feature>
<dbReference type="EMBL" id="AJWJ01000080">
    <property type="protein sequence ID" value="KAF2075923.1"/>
    <property type="molecule type" value="Genomic_DNA"/>
</dbReference>
<dbReference type="InterPro" id="IPR000651">
    <property type="entry name" value="Ras-like_Gua-exchang_fac_N"/>
</dbReference>
<dbReference type="InterPro" id="IPR001895">
    <property type="entry name" value="RASGEF_cat_dom"/>
</dbReference>
<evidence type="ECO:0000256" key="1">
    <source>
        <dbReference type="ARBA" id="ARBA00022658"/>
    </source>
</evidence>
<dbReference type="SUPFAM" id="SSF48366">
    <property type="entry name" value="Ras GEF"/>
    <property type="match status" value="1"/>
</dbReference>
<dbReference type="SMART" id="SM00229">
    <property type="entry name" value="RasGEFN"/>
    <property type="match status" value="1"/>
</dbReference>
<evidence type="ECO:0000256" key="3">
    <source>
        <dbReference type="SAM" id="MobiDB-lite"/>
    </source>
</evidence>
<dbReference type="GO" id="GO:0005085">
    <property type="term" value="F:guanyl-nucleotide exchange factor activity"/>
    <property type="evidence" value="ECO:0007669"/>
    <property type="project" value="UniProtKB-KW"/>
</dbReference>
<feature type="compositionally biased region" description="Low complexity" evidence="3">
    <location>
        <begin position="162"/>
        <end position="197"/>
    </location>
</feature>
<feature type="domain" description="DEP" evidence="5">
    <location>
        <begin position="502"/>
        <end position="606"/>
    </location>
</feature>
<evidence type="ECO:0000259" key="5">
    <source>
        <dbReference type="PROSITE" id="PS50186"/>
    </source>
</evidence>
<evidence type="ECO:0000259" key="4">
    <source>
        <dbReference type="PROSITE" id="PS50009"/>
    </source>
</evidence>
<dbReference type="PANTHER" id="PTHR23113:SF204">
    <property type="entry name" value="RAS GUANINE NUCLEOTIDE EXCHANGE FACTOR Q"/>
    <property type="match status" value="1"/>
</dbReference>
<dbReference type="InterPro" id="IPR008937">
    <property type="entry name" value="Ras-like_GEF"/>
</dbReference>
<feature type="region of interest" description="Disordered" evidence="3">
    <location>
        <begin position="285"/>
        <end position="304"/>
    </location>
</feature>
<feature type="region of interest" description="Disordered" evidence="3">
    <location>
        <begin position="162"/>
        <end position="199"/>
    </location>
</feature>
<accession>A0A8J4PXL7</accession>
<dbReference type="Gene3D" id="1.10.10.10">
    <property type="entry name" value="Winged helix-like DNA-binding domain superfamily/Winged helix DNA-binding domain"/>
    <property type="match status" value="1"/>
</dbReference>
<evidence type="ECO:0000313" key="7">
    <source>
        <dbReference type="EMBL" id="KAF2075923.1"/>
    </source>
</evidence>
<organism evidence="7 8">
    <name type="scientific">Polysphondylium violaceum</name>
    <dbReference type="NCBI Taxonomy" id="133409"/>
    <lineage>
        <taxon>Eukaryota</taxon>
        <taxon>Amoebozoa</taxon>
        <taxon>Evosea</taxon>
        <taxon>Eumycetozoa</taxon>
        <taxon>Dictyostelia</taxon>
        <taxon>Dictyosteliales</taxon>
        <taxon>Dictyosteliaceae</taxon>
        <taxon>Polysphondylium</taxon>
    </lineage>
</organism>
<dbReference type="Pfam" id="PF00617">
    <property type="entry name" value="RasGEF"/>
    <property type="match status" value="1"/>
</dbReference>
<dbReference type="SUPFAM" id="SSF46785">
    <property type="entry name" value="Winged helix' DNA-binding domain"/>
    <property type="match status" value="1"/>
</dbReference>
<evidence type="ECO:0000256" key="2">
    <source>
        <dbReference type="PROSITE-ProRule" id="PRU00168"/>
    </source>
</evidence>
<dbReference type="PROSITE" id="PS50186">
    <property type="entry name" value="DEP"/>
    <property type="match status" value="1"/>
</dbReference>
<dbReference type="Gene3D" id="1.10.840.10">
    <property type="entry name" value="Ras guanine-nucleotide exchange factors catalytic domain"/>
    <property type="match status" value="1"/>
</dbReference>
<dbReference type="InterPro" id="IPR036390">
    <property type="entry name" value="WH_DNA-bd_sf"/>
</dbReference>
<dbReference type="InterPro" id="IPR036964">
    <property type="entry name" value="RASGEF_cat_dom_sf"/>
</dbReference>
<dbReference type="Pfam" id="PF00610">
    <property type="entry name" value="DEP"/>
    <property type="match status" value="1"/>
</dbReference>
<dbReference type="PROSITE" id="PS50009">
    <property type="entry name" value="RASGEF_CAT"/>
    <property type="match status" value="1"/>
</dbReference>
<comment type="caution">
    <text evidence="7">The sequence shown here is derived from an EMBL/GenBank/DDBJ whole genome shotgun (WGS) entry which is preliminary data.</text>
</comment>
<dbReference type="PROSITE" id="PS50212">
    <property type="entry name" value="RASGEF_NTER"/>
    <property type="match status" value="1"/>
</dbReference>
<feature type="compositionally biased region" description="Low complexity" evidence="3">
    <location>
        <begin position="1"/>
        <end position="28"/>
    </location>
</feature>
<dbReference type="InterPro" id="IPR036388">
    <property type="entry name" value="WH-like_DNA-bd_sf"/>
</dbReference>
<dbReference type="InterPro" id="IPR023578">
    <property type="entry name" value="Ras_GEF_dom_sf"/>
</dbReference>
<dbReference type="InterPro" id="IPR000591">
    <property type="entry name" value="DEP_dom"/>
</dbReference>